<dbReference type="SUPFAM" id="SSF51713">
    <property type="entry name" value="tRNA-guanine transglycosylase"/>
    <property type="match status" value="1"/>
</dbReference>
<evidence type="ECO:0000256" key="6">
    <source>
        <dbReference type="ARBA" id="ARBA00024223"/>
    </source>
</evidence>
<dbReference type="EC" id="2.4.2.64" evidence="6"/>
<organism evidence="8 9">
    <name type="scientific">Mesorhabditis spiculigera</name>
    <dbReference type="NCBI Taxonomy" id="96644"/>
    <lineage>
        <taxon>Eukaryota</taxon>
        <taxon>Metazoa</taxon>
        <taxon>Ecdysozoa</taxon>
        <taxon>Nematoda</taxon>
        <taxon>Chromadorea</taxon>
        <taxon>Rhabditida</taxon>
        <taxon>Rhabditina</taxon>
        <taxon>Rhabditomorpha</taxon>
        <taxon>Rhabditoidea</taxon>
        <taxon>Rhabditidae</taxon>
        <taxon>Mesorhabditinae</taxon>
        <taxon>Mesorhabditis</taxon>
    </lineage>
</organism>
<dbReference type="Pfam" id="PF01702">
    <property type="entry name" value="TGT"/>
    <property type="match status" value="1"/>
</dbReference>
<evidence type="ECO:0000259" key="7">
    <source>
        <dbReference type="Pfam" id="PF01702"/>
    </source>
</evidence>
<evidence type="ECO:0000256" key="3">
    <source>
        <dbReference type="ARBA" id="ARBA00022694"/>
    </source>
</evidence>
<name>A0AA36G8J1_9BILA</name>
<evidence type="ECO:0000256" key="1">
    <source>
        <dbReference type="ARBA" id="ARBA00022676"/>
    </source>
</evidence>
<sequence length="386" mass="43476">MSFRVLATADKARRGLLHLPHSMVETPVFMPVGTQGTMKGILPDQLVDLDCRILLCNTYHLGHRPGHELVRKAGGVHKMMNWPRGILTDSGGFQMVSLSKLMTVDEEGVNFESPHTAEMMLLSPEQSIKIQQCLGADIMMQLDHVVHVNTTGPMVKEAMERSIRWLDRCNEAHTRDDQALFPIIQGGLDFELRAACVEEMAKRAKVGIAIGGLSGGEDKTHFWKVVATCCDLLPPHLPRYVMGVGHPIDLIMCSLLGADMFDCVYPTRTARFGTALVRRGGELRLNQKKFANDFRPIDDRCDCTTCKNYTRAYLYTVSQKETVACHLISIHNIKHQLDLMKDCRESISNGTVTEFLNTFLREQFEGQKVPEWVHEVCDFLGYKIDD</sequence>
<keyword evidence="2" id="KW-0808">Transferase</keyword>
<evidence type="ECO:0000256" key="2">
    <source>
        <dbReference type="ARBA" id="ARBA00022679"/>
    </source>
</evidence>
<accession>A0AA36G8J1</accession>
<dbReference type="InterPro" id="IPR004803">
    <property type="entry name" value="TGT"/>
</dbReference>
<dbReference type="GO" id="GO:0008479">
    <property type="term" value="F:tRNA-guanosine(34) queuine transglycosylase activity"/>
    <property type="evidence" value="ECO:0007669"/>
    <property type="project" value="UniProtKB-EC"/>
</dbReference>
<dbReference type="NCBIfam" id="TIGR00449">
    <property type="entry name" value="tgt_general"/>
    <property type="match status" value="1"/>
</dbReference>
<dbReference type="NCBIfam" id="TIGR00430">
    <property type="entry name" value="Q_tRNA_tgt"/>
    <property type="match status" value="1"/>
</dbReference>
<keyword evidence="4" id="KW-0479">Metal-binding</keyword>
<protein>
    <recommendedName>
        <fullName evidence="6">tRNA-guanosine(34) queuine transglycosylase</fullName>
        <ecNumber evidence="6">2.4.2.64</ecNumber>
    </recommendedName>
</protein>
<reference evidence="8" key="1">
    <citation type="submission" date="2023-06" db="EMBL/GenBank/DDBJ databases">
        <authorList>
            <person name="Delattre M."/>
        </authorList>
    </citation>
    <scope>NUCLEOTIDE SEQUENCE</scope>
    <source>
        <strain evidence="8">AF72</strain>
    </source>
</reference>
<dbReference type="InterPro" id="IPR002616">
    <property type="entry name" value="tRNA_ribo_trans-like"/>
</dbReference>
<gene>
    <name evidence="8" type="ORF">MSPICULIGERA_LOCUS17783</name>
</gene>
<dbReference type="GO" id="GO:0006400">
    <property type="term" value="P:tRNA modification"/>
    <property type="evidence" value="ECO:0007669"/>
    <property type="project" value="InterPro"/>
</dbReference>
<dbReference type="GO" id="GO:0046872">
    <property type="term" value="F:metal ion binding"/>
    <property type="evidence" value="ECO:0007669"/>
    <property type="project" value="UniProtKB-KW"/>
</dbReference>
<dbReference type="GO" id="GO:0005829">
    <property type="term" value="C:cytosol"/>
    <property type="evidence" value="ECO:0007669"/>
    <property type="project" value="TreeGrafter"/>
</dbReference>
<dbReference type="AlphaFoldDB" id="A0AA36G8J1"/>
<comment type="caution">
    <text evidence="8">The sequence shown here is derived from an EMBL/GenBank/DDBJ whole genome shotgun (WGS) entry which is preliminary data.</text>
</comment>
<keyword evidence="3" id="KW-0819">tRNA processing</keyword>
<evidence type="ECO:0000313" key="8">
    <source>
        <dbReference type="EMBL" id="CAJ0579571.1"/>
    </source>
</evidence>
<dbReference type="PANTHER" id="PTHR43530:SF1">
    <property type="entry name" value="QUEUINE TRNA-RIBOSYLTRANSFERASE CATALYTIC SUBUNIT 1"/>
    <property type="match status" value="1"/>
</dbReference>
<dbReference type="HAMAP" id="MF_00168">
    <property type="entry name" value="Q_tRNA_Tgt"/>
    <property type="match status" value="1"/>
</dbReference>
<evidence type="ECO:0000313" key="9">
    <source>
        <dbReference type="Proteomes" id="UP001177023"/>
    </source>
</evidence>
<feature type="domain" description="tRNA-guanine(15) transglycosylase-like" evidence="7">
    <location>
        <begin position="11"/>
        <end position="363"/>
    </location>
</feature>
<feature type="non-terminal residue" evidence="8">
    <location>
        <position position="1"/>
    </location>
</feature>
<dbReference type="PANTHER" id="PTHR43530">
    <property type="entry name" value="QUEUINE TRNA-RIBOSYLTRANSFERASE CATALYTIC SUBUNIT 1"/>
    <property type="match status" value="1"/>
</dbReference>
<dbReference type="Gene3D" id="3.20.20.105">
    <property type="entry name" value="Queuine tRNA-ribosyltransferase-like"/>
    <property type="match status" value="1"/>
</dbReference>
<keyword evidence="1" id="KW-0328">Glycosyltransferase</keyword>
<dbReference type="EMBL" id="CATQJA010002657">
    <property type="protein sequence ID" value="CAJ0579571.1"/>
    <property type="molecule type" value="Genomic_DNA"/>
</dbReference>
<evidence type="ECO:0000256" key="5">
    <source>
        <dbReference type="ARBA" id="ARBA00022833"/>
    </source>
</evidence>
<keyword evidence="9" id="KW-1185">Reference proteome</keyword>
<evidence type="ECO:0000256" key="4">
    <source>
        <dbReference type="ARBA" id="ARBA00022723"/>
    </source>
</evidence>
<keyword evidence="5" id="KW-0862">Zinc</keyword>
<dbReference type="Proteomes" id="UP001177023">
    <property type="component" value="Unassembled WGS sequence"/>
</dbReference>
<dbReference type="InterPro" id="IPR036511">
    <property type="entry name" value="TGT-like_sf"/>
</dbReference>
<proteinExistence type="inferred from homology"/>